<keyword evidence="3" id="KW-0449">Lipoprotein</keyword>
<dbReference type="PANTHER" id="PTHR47510">
    <property type="entry name" value="REVERSE TRANSCRIPTASE DOMAIN-CONTAINING PROTEIN"/>
    <property type="match status" value="1"/>
</dbReference>
<feature type="domain" description="Endonuclease/exonuclease/phosphatase" evidence="2">
    <location>
        <begin position="51"/>
        <end position="156"/>
    </location>
</feature>
<dbReference type="EMBL" id="JAHWGI010000134">
    <property type="protein sequence ID" value="KAK3909908.1"/>
    <property type="molecule type" value="Genomic_DNA"/>
</dbReference>
<dbReference type="Pfam" id="PF14529">
    <property type="entry name" value="Exo_endo_phos_2"/>
    <property type="match status" value="1"/>
</dbReference>
<accession>A0AAE1GW03</accession>
<dbReference type="PANTHER" id="PTHR47510:SF3">
    <property type="entry name" value="ENDO_EXONUCLEASE_PHOSPHATASE DOMAIN-CONTAINING PROTEIN"/>
    <property type="match status" value="1"/>
</dbReference>
<dbReference type="InterPro" id="IPR036691">
    <property type="entry name" value="Endo/exonu/phosph_ase_sf"/>
</dbReference>
<keyword evidence="4" id="KW-1185">Reference proteome</keyword>
<evidence type="ECO:0000256" key="1">
    <source>
        <dbReference type="SAM" id="MobiDB-lite"/>
    </source>
</evidence>
<organism evidence="3 4">
    <name type="scientific">Frankliniella fusca</name>
    <dbReference type="NCBI Taxonomy" id="407009"/>
    <lineage>
        <taxon>Eukaryota</taxon>
        <taxon>Metazoa</taxon>
        <taxon>Ecdysozoa</taxon>
        <taxon>Arthropoda</taxon>
        <taxon>Hexapoda</taxon>
        <taxon>Insecta</taxon>
        <taxon>Pterygota</taxon>
        <taxon>Neoptera</taxon>
        <taxon>Paraneoptera</taxon>
        <taxon>Thysanoptera</taxon>
        <taxon>Terebrantia</taxon>
        <taxon>Thripoidea</taxon>
        <taxon>Thripidae</taxon>
        <taxon>Frankliniella</taxon>
    </lineage>
</organism>
<dbReference type="Gene3D" id="3.60.10.10">
    <property type="entry name" value="Endonuclease/exonuclease/phosphatase"/>
    <property type="match status" value="1"/>
</dbReference>
<feature type="region of interest" description="Disordered" evidence="1">
    <location>
        <begin position="518"/>
        <end position="553"/>
    </location>
</feature>
<evidence type="ECO:0000259" key="2">
    <source>
        <dbReference type="Pfam" id="PF14529"/>
    </source>
</evidence>
<dbReference type="GO" id="GO:0003824">
    <property type="term" value="F:catalytic activity"/>
    <property type="evidence" value="ECO:0007669"/>
    <property type="project" value="InterPro"/>
</dbReference>
<comment type="caution">
    <text evidence="3">The sequence shown here is derived from an EMBL/GenBank/DDBJ whole genome shotgun (WGS) entry which is preliminary data.</text>
</comment>
<dbReference type="AlphaFoldDB" id="A0AAE1GW03"/>
<dbReference type="Proteomes" id="UP001219518">
    <property type="component" value="Unassembled WGS sequence"/>
</dbReference>
<reference evidence="3" key="1">
    <citation type="submission" date="2021-07" db="EMBL/GenBank/DDBJ databases">
        <authorList>
            <person name="Catto M.A."/>
            <person name="Jacobson A."/>
            <person name="Kennedy G."/>
            <person name="Labadie P."/>
            <person name="Hunt B.G."/>
            <person name="Srinivasan R."/>
        </authorList>
    </citation>
    <scope>NUCLEOTIDE SEQUENCE</scope>
    <source>
        <strain evidence="3">PL_HMW_Pooled</strain>
        <tissue evidence="3">Head</tissue>
    </source>
</reference>
<evidence type="ECO:0000313" key="3">
    <source>
        <dbReference type="EMBL" id="KAK3909908.1"/>
    </source>
</evidence>
<sequence>MLTYFCRKELTRGGVVIYVRNETIAVELDVSNITVERLCECVTVRLKNNTVIMCVYRSPKTSIPNFLNHFNECLGFIVSNSTKAVICGDFNINLLSENKYSTDFRNLLASYGFNTAINAPTRLGKGCESAIDILVTNYEPKKYSCSTVEVGLSDHTLQCMIIKEKLPPRKKCFTFKRVITSASMKAFCDNLCYVNWECVYCCDNVNVMYDNFIQIFQSLFEKCFKPRKVYLNNQGSLYHVNPRINQLSQQNIAYHKLMKSTSDPVMIQICKQYRKFYKAEVATMKKKLNANFIENSSNKCKAMWSVINKELGRASLTQENIVIKKGDMILTNPVHIANTFNSYYIHSVQSLVSSTLDLNCKFPSQSGSIVFSPLSETEVLNIVLRMKTKSSSGLDGIPSSVVKQSVNFIIKPLTFIINSSFASETNFALQLKGWRENMENFCGSKPPEGGCGSRQAQGFYPLWQPTASVFHGNRRFADCDPIAQFDRFDPRTTIGLPLEVRAVSRALDFLIPVSEALPQRGTRDSNPQPRVPTRSQNRKRPNAQSHQANGGTK</sequence>
<proteinExistence type="predicted"/>
<dbReference type="InterPro" id="IPR005135">
    <property type="entry name" value="Endo/exonuclease/phosphatase"/>
</dbReference>
<reference evidence="3" key="2">
    <citation type="journal article" date="2023" name="BMC Genomics">
        <title>Pest status, molecular evolution, and epigenetic factors derived from the genome assembly of Frankliniella fusca, a thysanopteran phytovirus vector.</title>
        <authorList>
            <person name="Catto M.A."/>
            <person name="Labadie P.E."/>
            <person name="Jacobson A.L."/>
            <person name="Kennedy G.G."/>
            <person name="Srinivasan R."/>
            <person name="Hunt B.G."/>
        </authorList>
    </citation>
    <scope>NUCLEOTIDE SEQUENCE</scope>
    <source>
        <strain evidence="3">PL_HMW_Pooled</strain>
    </source>
</reference>
<gene>
    <name evidence="3" type="ORF">KUF71_019917</name>
</gene>
<protein>
    <submittedName>
        <fullName evidence="3">Lipoprotein signal peptidase</fullName>
    </submittedName>
</protein>
<dbReference type="SUPFAM" id="SSF56219">
    <property type="entry name" value="DNase I-like"/>
    <property type="match status" value="1"/>
</dbReference>
<evidence type="ECO:0000313" key="4">
    <source>
        <dbReference type="Proteomes" id="UP001219518"/>
    </source>
</evidence>
<name>A0AAE1GW03_9NEOP</name>
<feature type="compositionally biased region" description="Polar residues" evidence="1">
    <location>
        <begin position="542"/>
        <end position="553"/>
    </location>
</feature>